<name>A0A165HAW8_9APHY</name>
<reference evidence="1 2" key="1">
    <citation type="journal article" date="2016" name="Mol. Biol. Evol.">
        <title>Comparative Genomics of Early-Diverging Mushroom-Forming Fungi Provides Insights into the Origins of Lignocellulose Decay Capabilities.</title>
        <authorList>
            <person name="Nagy L.G."/>
            <person name="Riley R."/>
            <person name="Tritt A."/>
            <person name="Adam C."/>
            <person name="Daum C."/>
            <person name="Floudas D."/>
            <person name="Sun H."/>
            <person name="Yadav J.S."/>
            <person name="Pangilinan J."/>
            <person name="Larsson K.H."/>
            <person name="Matsuura K."/>
            <person name="Barry K."/>
            <person name="Labutti K."/>
            <person name="Kuo R."/>
            <person name="Ohm R.A."/>
            <person name="Bhattacharya S.S."/>
            <person name="Shirouzu T."/>
            <person name="Yoshinaga Y."/>
            <person name="Martin F.M."/>
            <person name="Grigoriev I.V."/>
            <person name="Hibbett D.S."/>
        </authorList>
    </citation>
    <scope>NUCLEOTIDE SEQUENCE [LARGE SCALE GENOMIC DNA]</scope>
    <source>
        <strain evidence="1 2">93-53</strain>
    </source>
</reference>
<dbReference type="PANTHER" id="PTHR28066:SF1">
    <property type="entry name" value="SMALL RIBOSOMAL SUBUNIT PROTEIN MS37"/>
    <property type="match status" value="1"/>
</dbReference>
<dbReference type="InParanoid" id="A0A165HAW8"/>
<dbReference type="GO" id="GO:0032543">
    <property type="term" value="P:mitochondrial translation"/>
    <property type="evidence" value="ECO:0007669"/>
    <property type="project" value="InterPro"/>
</dbReference>
<dbReference type="RefSeq" id="XP_040769223.1">
    <property type="nucleotide sequence ID" value="XM_040903769.1"/>
</dbReference>
<dbReference type="GeneID" id="63820799"/>
<dbReference type="FunCoup" id="A0A165HAW8">
    <property type="interactions" value="37"/>
</dbReference>
<dbReference type="OrthoDB" id="2210at2759"/>
<dbReference type="GO" id="GO:0003735">
    <property type="term" value="F:structural constituent of ribosome"/>
    <property type="evidence" value="ECO:0007669"/>
    <property type="project" value="InterPro"/>
</dbReference>
<evidence type="ECO:0008006" key="3">
    <source>
        <dbReference type="Google" id="ProtNLM"/>
    </source>
</evidence>
<dbReference type="InterPro" id="IPR017264">
    <property type="entry name" value="Ribosomal_mS37_fun"/>
</dbReference>
<protein>
    <recommendedName>
        <fullName evidence="3">CHCH domain-containing protein</fullName>
    </recommendedName>
</protein>
<evidence type="ECO:0000313" key="1">
    <source>
        <dbReference type="EMBL" id="KZT11483.1"/>
    </source>
</evidence>
<dbReference type="PANTHER" id="PTHR28066">
    <property type="entry name" value="37S RIBOSOMAL PROTEIN MRP10, MITOCHONDRIAL"/>
    <property type="match status" value="1"/>
</dbReference>
<dbReference type="AlphaFoldDB" id="A0A165HAW8"/>
<keyword evidence="2" id="KW-1185">Reference proteome</keyword>
<dbReference type="STRING" id="1314785.A0A165HAW8"/>
<dbReference type="PROSITE" id="PS51257">
    <property type="entry name" value="PROKAR_LIPOPROTEIN"/>
    <property type="match status" value="1"/>
</dbReference>
<gene>
    <name evidence="1" type="ORF">LAESUDRAFT_643166</name>
</gene>
<dbReference type="GO" id="GO:0005763">
    <property type="term" value="C:mitochondrial small ribosomal subunit"/>
    <property type="evidence" value="ECO:0007669"/>
    <property type="project" value="TreeGrafter"/>
</dbReference>
<dbReference type="Proteomes" id="UP000076871">
    <property type="component" value="Unassembled WGS sequence"/>
</dbReference>
<evidence type="ECO:0000313" key="2">
    <source>
        <dbReference type="Proteomes" id="UP000076871"/>
    </source>
</evidence>
<organism evidence="1 2">
    <name type="scientific">Laetiporus sulphureus 93-53</name>
    <dbReference type="NCBI Taxonomy" id="1314785"/>
    <lineage>
        <taxon>Eukaryota</taxon>
        <taxon>Fungi</taxon>
        <taxon>Dikarya</taxon>
        <taxon>Basidiomycota</taxon>
        <taxon>Agaricomycotina</taxon>
        <taxon>Agaricomycetes</taxon>
        <taxon>Polyporales</taxon>
        <taxon>Laetiporus</taxon>
    </lineage>
</organism>
<dbReference type="EMBL" id="KV427607">
    <property type="protein sequence ID" value="KZT11483.1"/>
    <property type="molecule type" value="Genomic_DNA"/>
</dbReference>
<sequence>MNIKKLKVKPRKEYSKGVCGLQLASMLGCWATSNDIHSVGPCQDAAKALFECMRSTPTLRKGHGSTINYHLMRLGKNLK</sequence>
<accession>A0A165HAW8</accession>
<proteinExistence type="predicted"/>